<dbReference type="GO" id="GO:0009252">
    <property type="term" value="P:peptidoglycan biosynthetic process"/>
    <property type="evidence" value="ECO:0007669"/>
    <property type="project" value="UniProtKB-UniRule"/>
</dbReference>
<comment type="function">
    <text evidence="2 19">Cell wall formation.</text>
</comment>
<evidence type="ECO:0000313" key="22">
    <source>
        <dbReference type="Proteomes" id="UP001139365"/>
    </source>
</evidence>
<keyword evidence="14 19" id="KW-0560">Oxidoreductase</keyword>
<dbReference type="PANTHER" id="PTHR21071">
    <property type="entry name" value="UDP-N-ACETYLENOLPYRUVOYLGLUCOSAMINE REDUCTASE"/>
    <property type="match status" value="1"/>
</dbReference>
<dbReference type="GO" id="GO:0071555">
    <property type="term" value="P:cell wall organization"/>
    <property type="evidence" value="ECO:0007669"/>
    <property type="project" value="UniProtKB-KW"/>
</dbReference>
<dbReference type="InterPro" id="IPR016169">
    <property type="entry name" value="FAD-bd_PCMH_sub2"/>
</dbReference>
<evidence type="ECO:0000313" key="21">
    <source>
        <dbReference type="EMBL" id="MCI5756140.1"/>
    </source>
</evidence>
<dbReference type="Proteomes" id="UP001139365">
    <property type="component" value="Unassembled WGS sequence"/>
</dbReference>
<dbReference type="AlphaFoldDB" id="A0AAE3FIJ6"/>
<keyword evidence="15 19" id="KW-0131">Cell cycle</keyword>
<evidence type="ECO:0000256" key="15">
    <source>
        <dbReference type="ARBA" id="ARBA00023306"/>
    </source>
</evidence>
<evidence type="ECO:0000256" key="4">
    <source>
        <dbReference type="ARBA" id="ARBA00004752"/>
    </source>
</evidence>
<evidence type="ECO:0000256" key="16">
    <source>
        <dbReference type="ARBA" id="ARBA00023316"/>
    </source>
</evidence>
<dbReference type="SUPFAM" id="SSF56176">
    <property type="entry name" value="FAD-binding/transporter-associated domain-like"/>
    <property type="match status" value="1"/>
</dbReference>
<evidence type="ECO:0000256" key="9">
    <source>
        <dbReference type="ARBA" id="ARBA00022630"/>
    </source>
</evidence>
<keyword evidence="12 19" id="KW-0133">Cell shape</keyword>
<evidence type="ECO:0000256" key="6">
    <source>
        <dbReference type="ARBA" id="ARBA00015188"/>
    </source>
</evidence>
<dbReference type="EMBL" id="JALEMU010000123">
    <property type="protein sequence ID" value="MCI5756140.1"/>
    <property type="molecule type" value="Genomic_DNA"/>
</dbReference>
<evidence type="ECO:0000256" key="8">
    <source>
        <dbReference type="ARBA" id="ARBA00022618"/>
    </source>
</evidence>
<evidence type="ECO:0000256" key="17">
    <source>
        <dbReference type="ARBA" id="ARBA00031026"/>
    </source>
</evidence>
<evidence type="ECO:0000256" key="11">
    <source>
        <dbReference type="ARBA" id="ARBA00022857"/>
    </source>
</evidence>
<dbReference type="GO" id="GO:0005829">
    <property type="term" value="C:cytosol"/>
    <property type="evidence" value="ECO:0007669"/>
    <property type="project" value="TreeGrafter"/>
</dbReference>
<evidence type="ECO:0000256" key="5">
    <source>
        <dbReference type="ARBA" id="ARBA00012518"/>
    </source>
</evidence>
<reference evidence="21 22" key="1">
    <citation type="submission" date="2022-03" db="EMBL/GenBank/DDBJ databases">
        <title>Metagenome-assembled genomes from swine fecal metagenomes.</title>
        <authorList>
            <person name="Holman D.B."/>
            <person name="Kommadath A."/>
        </authorList>
    </citation>
    <scope>NUCLEOTIDE SEQUENCE [LARGE SCALE GENOMIC DNA]</scope>
    <source>
        <strain evidence="21">SUG147</strain>
    </source>
</reference>
<comment type="cofactor">
    <cofactor evidence="1 19">
        <name>FAD</name>
        <dbReference type="ChEBI" id="CHEBI:57692"/>
    </cofactor>
</comment>
<dbReference type="InterPro" id="IPR006094">
    <property type="entry name" value="Oxid_FAD_bind_N"/>
</dbReference>
<keyword evidence="10 19" id="KW-0274">FAD</keyword>
<comment type="catalytic activity">
    <reaction evidence="18 19">
        <text>UDP-N-acetyl-alpha-D-muramate + NADP(+) = UDP-N-acetyl-3-O-(1-carboxyvinyl)-alpha-D-glucosamine + NADPH + H(+)</text>
        <dbReference type="Rhea" id="RHEA:12248"/>
        <dbReference type="ChEBI" id="CHEBI:15378"/>
        <dbReference type="ChEBI" id="CHEBI:57783"/>
        <dbReference type="ChEBI" id="CHEBI:58349"/>
        <dbReference type="ChEBI" id="CHEBI:68483"/>
        <dbReference type="ChEBI" id="CHEBI:70757"/>
        <dbReference type="EC" id="1.3.1.98"/>
    </reaction>
</comment>
<evidence type="ECO:0000256" key="14">
    <source>
        <dbReference type="ARBA" id="ARBA00023002"/>
    </source>
</evidence>
<comment type="caution">
    <text evidence="21">The sequence shown here is derived from an EMBL/GenBank/DDBJ whole genome shotgun (WGS) entry which is preliminary data.</text>
</comment>
<feature type="domain" description="FAD-binding PCMH-type" evidence="20">
    <location>
        <begin position="21"/>
        <end position="187"/>
    </location>
</feature>
<evidence type="ECO:0000259" key="20">
    <source>
        <dbReference type="PROSITE" id="PS51387"/>
    </source>
</evidence>
<feature type="active site" evidence="19">
    <location>
        <position position="166"/>
    </location>
</feature>
<dbReference type="NCBIfam" id="TIGR00179">
    <property type="entry name" value="murB"/>
    <property type="match status" value="1"/>
</dbReference>
<accession>A0AAE3FIJ6</accession>
<proteinExistence type="inferred from homology"/>
<organism evidence="21 22">
    <name type="scientific">Candidatus Colimorpha enterica</name>
    <dbReference type="NCBI Taxonomy" id="3083063"/>
    <lineage>
        <taxon>Bacteria</taxon>
        <taxon>Pseudomonadati</taxon>
        <taxon>Bacteroidota</taxon>
        <taxon>Bacteroidia</taxon>
        <taxon>Bacteroidales</taxon>
        <taxon>Candidatus Colimorpha</taxon>
    </lineage>
</organism>
<feature type="active site" description="Proton donor" evidence="19">
    <location>
        <position position="216"/>
    </location>
</feature>
<sequence>MKEKKIQFETGRRLSQDSTFRIGGEAAVAAFPDDTDQLCSAIGFFRANGVYFTVIGKGSNVLFSDEGFDGVVIFTSKLNRISADGNILTAECGVPVTYLSSAAQKNSLGGLEFAYGIPGTVGGAVFMNAGAYGGEMKDVISNVGFFDPETGVTGTISADECRFGYRESSFQHSEKVILSASFSLHPRDGGLIKADMDDYMSRRREKQPLEFPSAGSTFRRYPGYFTAKLIDDAGLKGFSVGGAQVSEKHAGFVINRGNATAADVLALVDEIKKRIFEINGINIECEIRYIPYSVN</sequence>
<keyword evidence="16 19" id="KW-0961">Cell wall biogenesis/degradation</keyword>
<dbReference type="EC" id="1.3.1.98" evidence="5 19"/>
<evidence type="ECO:0000256" key="10">
    <source>
        <dbReference type="ARBA" id="ARBA00022827"/>
    </source>
</evidence>
<dbReference type="InterPro" id="IPR003170">
    <property type="entry name" value="MurB"/>
</dbReference>
<dbReference type="NCBIfam" id="NF010480">
    <property type="entry name" value="PRK13905.1"/>
    <property type="match status" value="1"/>
</dbReference>
<keyword evidence="9 19" id="KW-0285">Flavoprotein</keyword>
<keyword evidence="8 19" id="KW-0132">Cell division</keyword>
<gene>
    <name evidence="19 21" type="primary">murB</name>
    <name evidence="21" type="ORF">MR241_07595</name>
</gene>
<name>A0AAE3FIJ6_9BACT</name>
<comment type="subcellular location">
    <subcellularLocation>
        <location evidence="3 19">Cytoplasm</location>
    </subcellularLocation>
</comment>
<dbReference type="PANTHER" id="PTHR21071:SF4">
    <property type="entry name" value="UDP-N-ACETYLENOLPYRUVOYLGLUCOSAMINE REDUCTASE"/>
    <property type="match status" value="1"/>
</dbReference>
<dbReference type="InterPro" id="IPR016166">
    <property type="entry name" value="FAD-bd_PCMH"/>
</dbReference>
<evidence type="ECO:0000256" key="12">
    <source>
        <dbReference type="ARBA" id="ARBA00022960"/>
    </source>
</evidence>
<dbReference type="InterPro" id="IPR011601">
    <property type="entry name" value="MurB_C"/>
</dbReference>
<comment type="pathway">
    <text evidence="4 19">Cell wall biogenesis; peptidoglycan biosynthesis.</text>
</comment>
<dbReference type="PROSITE" id="PS51387">
    <property type="entry name" value="FAD_PCMH"/>
    <property type="match status" value="1"/>
</dbReference>
<comment type="similarity">
    <text evidence="19">Belongs to the MurB family.</text>
</comment>
<dbReference type="Pfam" id="PF02873">
    <property type="entry name" value="MurB_C"/>
    <property type="match status" value="1"/>
</dbReference>
<dbReference type="GO" id="GO:0008762">
    <property type="term" value="F:UDP-N-acetylmuramate dehydrogenase activity"/>
    <property type="evidence" value="ECO:0007669"/>
    <property type="project" value="UniProtKB-UniRule"/>
</dbReference>
<evidence type="ECO:0000256" key="1">
    <source>
        <dbReference type="ARBA" id="ARBA00001974"/>
    </source>
</evidence>
<dbReference type="GO" id="GO:0071949">
    <property type="term" value="F:FAD binding"/>
    <property type="evidence" value="ECO:0007669"/>
    <property type="project" value="InterPro"/>
</dbReference>
<evidence type="ECO:0000256" key="7">
    <source>
        <dbReference type="ARBA" id="ARBA00022490"/>
    </source>
</evidence>
<dbReference type="SUPFAM" id="SSF56194">
    <property type="entry name" value="Uridine diphospho-N-Acetylenolpyruvylglucosamine reductase, MurB, C-terminal domain"/>
    <property type="match status" value="1"/>
</dbReference>
<dbReference type="GO" id="GO:0008360">
    <property type="term" value="P:regulation of cell shape"/>
    <property type="evidence" value="ECO:0007669"/>
    <property type="project" value="UniProtKB-KW"/>
</dbReference>
<dbReference type="InterPro" id="IPR036318">
    <property type="entry name" value="FAD-bd_PCMH-like_sf"/>
</dbReference>
<dbReference type="InterPro" id="IPR016167">
    <property type="entry name" value="FAD-bd_PCMH_sub1"/>
</dbReference>
<evidence type="ECO:0000256" key="2">
    <source>
        <dbReference type="ARBA" id="ARBA00003921"/>
    </source>
</evidence>
<keyword evidence="11 19" id="KW-0521">NADP</keyword>
<keyword evidence="7 19" id="KW-0963">Cytoplasm</keyword>
<dbReference type="Gene3D" id="3.30.465.10">
    <property type="match status" value="1"/>
</dbReference>
<feature type="active site" evidence="19">
    <location>
        <position position="286"/>
    </location>
</feature>
<evidence type="ECO:0000256" key="19">
    <source>
        <dbReference type="HAMAP-Rule" id="MF_00037"/>
    </source>
</evidence>
<dbReference type="InterPro" id="IPR036635">
    <property type="entry name" value="MurB_C_sf"/>
</dbReference>
<dbReference type="Gene3D" id="3.90.78.10">
    <property type="entry name" value="UDP-N-acetylenolpyruvoylglucosamine reductase, C-terminal domain"/>
    <property type="match status" value="1"/>
</dbReference>
<evidence type="ECO:0000256" key="3">
    <source>
        <dbReference type="ARBA" id="ARBA00004496"/>
    </source>
</evidence>
<dbReference type="Pfam" id="PF01565">
    <property type="entry name" value="FAD_binding_4"/>
    <property type="match status" value="1"/>
</dbReference>
<dbReference type="GO" id="GO:0051301">
    <property type="term" value="P:cell division"/>
    <property type="evidence" value="ECO:0007669"/>
    <property type="project" value="UniProtKB-KW"/>
</dbReference>
<evidence type="ECO:0000256" key="13">
    <source>
        <dbReference type="ARBA" id="ARBA00022984"/>
    </source>
</evidence>
<dbReference type="HAMAP" id="MF_00037">
    <property type="entry name" value="MurB"/>
    <property type="match status" value="1"/>
</dbReference>
<keyword evidence="13 19" id="KW-0573">Peptidoglycan synthesis</keyword>
<dbReference type="Gene3D" id="3.30.43.10">
    <property type="entry name" value="Uridine Diphospho-n-acetylenolpyruvylglucosamine Reductase, domain 2"/>
    <property type="match status" value="1"/>
</dbReference>
<evidence type="ECO:0000256" key="18">
    <source>
        <dbReference type="ARBA" id="ARBA00048914"/>
    </source>
</evidence>
<protein>
    <recommendedName>
        <fullName evidence="6 19">UDP-N-acetylenolpyruvoylglucosamine reductase</fullName>
        <ecNumber evidence="5 19">1.3.1.98</ecNumber>
    </recommendedName>
    <alternativeName>
        <fullName evidence="17 19">UDP-N-acetylmuramate dehydrogenase</fullName>
    </alternativeName>
</protein>